<feature type="region of interest" description="Disordered" evidence="1">
    <location>
        <begin position="154"/>
        <end position="184"/>
    </location>
</feature>
<evidence type="ECO:0000313" key="3">
    <source>
        <dbReference type="EMBL" id="GHC66823.1"/>
    </source>
</evidence>
<accession>A0A918TX11</accession>
<dbReference type="EMBL" id="BMYJ01000014">
    <property type="protein sequence ID" value="GHC66823.1"/>
    <property type="molecule type" value="Genomic_DNA"/>
</dbReference>
<dbReference type="Proteomes" id="UP000638981">
    <property type="component" value="Unassembled WGS sequence"/>
</dbReference>
<feature type="domain" description="SPOR" evidence="2">
    <location>
        <begin position="286"/>
        <end position="361"/>
    </location>
</feature>
<dbReference type="GO" id="GO:0042834">
    <property type="term" value="F:peptidoglycan binding"/>
    <property type="evidence" value="ECO:0007669"/>
    <property type="project" value="InterPro"/>
</dbReference>
<dbReference type="PROSITE" id="PS51724">
    <property type="entry name" value="SPOR"/>
    <property type="match status" value="1"/>
</dbReference>
<dbReference type="AlphaFoldDB" id="A0A918TX11"/>
<dbReference type="InterPro" id="IPR036680">
    <property type="entry name" value="SPOR-like_sf"/>
</dbReference>
<dbReference type="Pfam" id="PF05036">
    <property type="entry name" value="SPOR"/>
    <property type="match status" value="1"/>
</dbReference>
<evidence type="ECO:0000313" key="4">
    <source>
        <dbReference type="Proteomes" id="UP000638981"/>
    </source>
</evidence>
<reference evidence="3" key="2">
    <citation type="submission" date="2020-09" db="EMBL/GenBank/DDBJ databases">
        <authorList>
            <person name="Sun Q."/>
            <person name="Kim S."/>
        </authorList>
    </citation>
    <scope>NUCLEOTIDE SEQUENCE</scope>
    <source>
        <strain evidence="3">KCTC 23310</strain>
    </source>
</reference>
<dbReference type="InterPro" id="IPR007730">
    <property type="entry name" value="SPOR-like_dom"/>
</dbReference>
<feature type="compositionally biased region" description="Low complexity" evidence="1">
    <location>
        <begin position="167"/>
        <end position="184"/>
    </location>
</feature>
<organism evidence="3 4">
    <name type="scientific">Neogemmobacter tilapiae</name>
    <dbReference type="NCBI Taxonomy" id="875041"/>
    <lineage>
        <taxon>Bacteria</taxon>
        <taxon>Pseudomonadati</taxon>
        <taxon>Pseudomonadota</taxon>
        <taxon>Alphaproteobacteria</taxon>
        <taxon>Rhodobacterales</taxon>
        <taxon>Paracoccaceae</taxon>
        <taxon>Neogemmobacter</taxon>
    </lineage>
</organism>
<proteinExistence type="predicted"/>
<keyword evidence="4" id="KW-1185">Reference proteome</keyword>
<protein>
    <recommendedName>
        <fullName evidence="2">SPOR domain-containing protein</fullName>
    </recommendedName>
</protein>
<reference evidence="3" key="1">
    <citation type="journal article" date="2014" name="Int. J. Syst. Evol. Microbiol.">
        <title>Complete genome sequence of Corynebacterium casei LMG S-19264T (=DSM 44701T), isolated from a smear-ripened cheese.</title>
        <authorList>
            <consortium name="US DOE Joint Genome Institute (JGI-PGF)"/>
            <person name="Walter F."/>
            <person name="Albersmeier A."/>
            <person name="Kalinowski J."/>
            <person name="Ruckert C."/>
        </authorList>
    </citation>
    <scope>NUCLEOTIDE SEQUENCE</scope>
    <source>
        <strain evidence="3">KCTC 23310</strain>
    </source>
</reference>
<comment type="caution">
    <text evidence="3">The sequence shown here is derived from an EMBL/GenBank/DDBJ whole genome shotgun (WGS) entry which is preliminary data.</text>
</comment>
<evidence type="ECO:0000259" key="2">
    <source>
        <dbReference type="PROSITE" id="PS51724"/>
    </source>
</evidence>
<sequence length="361" mass="34834">MWILLGATVSVAALAGCQDTKGGAAGAAKPGVAATGETQRITRPGNKDVEAPDVFSANEKGLWDGRPSLGGAWIASPDAAGPERVLITNTESGKSITAALFKRERENPGPRLQLSSDAATALGMLAGQPVTLKVVALRREEIVVQEASPAPVDVAAEGAEKPGTGKGATAKAGEGAAPAGAATPGKDAAAIGAAAVAAVGKDGKATAATEAPAAAAPVKQKKGLFGGLFGGGAKKQPKAEDPGAPLSAIDPAAAAKTPAKAATVATTPLDGAKAAPAGGQAAAPAPAASGSVRIMIGAFGVEANAKAAAAKLQGAGLTAAITSSKKADKTIFTVTASGAGASADLLAKVKSLGYADAYVTK</sequence>
<dbReference type="SUPFAM" id="SSF110997">
    <property type="entry name" value="Sporulation related repeat"/>
    <property type="match status" value="1"/>
</dbReference>
<evidence type="ECO:0000256" key="1">
    <source>
        <dbReference type="SAM" id="MobiDB-lite"/>
    </source>
</evidence>
<name>A0A918TX11_9RHOB</name>
<gene>
    <name evidence="3" type="ORF">GCM10007315_34710</name>
</gene>